<evidence type="ECO:0000256" key="1">
    <source>
        <dbReference type="SAM" id="MobiDB-lite"/>
    </source>
</evidence>
<evidence type="ECO:0000313" key="3">
    <source>
        <dbReference type="Proteomes" id="UP000287033"/>
    </source>
</evidence>
<accession>A0A401SI96</accession>
<dbReference type="Proteomes" id="UP000287033">
    <property type="component" value="Unassembled WGS sequence"/>
</dbReference>
<protein>
    <submittedName>
        <fullName evidence="2">Uncharacterized protein</fullName>
    </submittedName>
</protein>
<sequence length="79" mass="8688">MNHPMRERQAAVQASCFIPSPAPVDESATDYANARERVMGPERADVCRSQRNGISSKSFSLHELPQIAGGVPDTQLHLR</sequence>
<keyword evidence="3" id="KW-1185">Reference proteome</keyword>
<comment type="caution">
    <text evidence="2">The sequence shown here is derived from an EMBL/GenBank/DDBJ whole genome shotgun (WGS) entry which is preliminary data.</text>
</comment>
<feature type="region of interest" description="Disordered" evidence="1">
    <location>
        <begin position="1"/>
        <end position="29"/>
    </location>
</feature>
<gene>
    <name evidence="2" type="ORF">chiPu_0008568</name>
</gene>
<name>A0A401SI96_CHIPU</name>
<dbReference type="EMBL" id="BEZZ01000284">
    <property type="protein sequence ID" value="GCC30121.1"/>
    <property type="molecule type" value="Genomic_DNA"/>
</dbReference>
<dbReference type="AlphaFoldDB" id="A0A401SI96"/>
<organism evidence="2 3">
    <name type="scientific">Chiloscyllium punctatum</name>
    <name type="common">Brownbanded bambooshark</name>
    <name type="synonym">Hemiscyllium punctatum</name>
    <dbReference type="NCBI Taxonomy" id="137246"/>
    <lineage>
        <taxon>Eukaryota</taxon>
        <taxon>Metazoa</taxon>
        <taxon>Chordata</taxon>
        <taxon>Craniata</taxon>
        <taxon>Vertebrata</taxon>
        <taxon>Chondrichthyes</taxon>
        <taxon>Elasmobranchii</taxon>
        <taxon>Galeomorphii</taxon>
        <taxon>Galeoidea</taxon>
        <taxon>Orectolobiformes</taxon>
        <taxon>Hemiscylliidae</taxon>
        <taxon>Chiloscyllium</taxon>
    </lineage>
</organism>
<evidence type="ECO:0000313" key="2">
    <source>
        <dbReference type="EMBL" id="GCC30121.1"/>
    </source>
</evidence>
<proteinExistence type="predicted"/>
<reference evidence="2 3" key="1">
    <citation type="journal article" date="2018" name="Nat. Ecol. Evol.">
        <title>Shark genomes provide insights into elasmobranch evolution and the origin of vertebrates.</title>
        <authorList>
            <person name="Hara Y"/>
            <person name="Yamaguchi K"/>
            <person name="Onimaru K"/>
            <person name="Kadota M"/>
            <person name="Koyanagi M"/>
            <person name="Keeley SD"/>
            <person name="Tatsumi K"/>
            <person name="Tanaka K"/>
            <person name="Motone F"/>
            <person name="Kageyama Y"/>
            <person name="Nozu R"/>
            <person name="Adachi N"/>
            <person name="Nishimura O"/>
            <person name="Nakagawa R"/>
            <person name="Tanegashima C"/>
            <person name="Kiyatake I"/>
            <person name="Matsumoto R"/>
            <person name="Murakumo K"/>
            <person name="Nishida K"/>
            <person name="Terakita A"/>
            <person name="Kuratani S"/>
            <person name="Sato K"/>
            <person name="Hyodo S Kuraku.S."/>
        </authorList>
    </citation>
    <scope>NUCLEOTIDE SEQUENCE [LARGE SCALE GENOMIC DNA]</scope>
</reference>